<evidence type="ECO:0000313" key="3">
    <source>
        <dbReference type="EMBL" id="KAH7976334.1"/>
    </source>
</evidence>
<dbReference type="VEuPathDB" id="VectorBase:RSAN_039477"/>
<organism evidence="3 4">
    <name type="scientific">Rhipicephalus sanguineus</name>
    <name type="common">Brown dog tick</name>
    <name type="synonym">Ixodes sanguineus</name>
    <dbReference type="NCBI Taxonomy" id="34632"/>
    <lineage>
        <taxon>Eukaryota</taxon>
        <taxon>Metazoa</taxon>
        <taxon>Ecdysozoa</taxon>
        <taxon>Arthropoda</taxon>
        <taxon>Chelicerata</taxon>
        <taxon>Arachnida</taxon>
        <taxon>Acari</taxon>
        <taxon>Parasitiformes</taxon>
        <taxon>Ixodida</taxon>
        <taxon>Ixodoidea</taxon>
        <taxon>Ixodidae</taxon>
        <taxon>Rhipicephalinae</taxon>
        <taxon>Rhipicephalus</taxon>
        <taxon>Rhipicephalus</taxon>
    </lineage>
</organism>
<feature type="compositionally biased region" description="Low complexity" evidence="2">
    <location>
        <begin position="56"/>
        <end position="68"/>
    </location>
</feature>
<comment type="caution">
    <text evidence="3">The sequence shown here is derived from an EMBL/GenBank/DDBJ whole genome shotgun (WGS) entry which is preliminary data.</text>
</comment>
<feature type="region of interest" description="Disordered" evidence="2">
    <location>
        <begin position="48"/>
        <end position="77"/>
    </location>
</feature>
<dbReference type="SUPFAM" id="SSF52047">
    <property type="entry name" value="RNI-like"/>
    <property type="match status" value="1"/>
</dbReference>
<dbReference type="AlphaFoldDB" id="A0A9D4QEK7"/>
<dbReference type="InterPro" id="IPR032675">
    <property type="entry name" value="LRR_dom_sf"/>
</dbReference>
<dbReference type="PANTHER" id="PTHR24111:SF0">
    <property type="entry name" value="LEUCINE-RICH REPEAT-CONTAINING PROTEIN"/>
    <property type="match status" value="1"/>
</dbReference>
<evidence type="ECO:0000256" key="1">
    <source>
        <dbReference type="ARBA" id="ARBA00022737"/>
    </source>
</evidence>
<gene>
    <name evidence="3" type="ORF">HPB52_012021</name>
</gene>
<evidence type="ECO:0000256" key="2">
    <source>
        <dbReference type="SAM" id="MobiDB-lite"/>
    </source>
</evidence>
<name>A0A9D4QEK7_RHISA</name>
<dbReference type="PANTHER" id="PTHR24111">
    <property type="entry name" value="LEUCINE-RICH REPEAT-CONTAINING PROTEIN 34"/>
    <property type="match status" value="1"/>
</dbReference>
<reference evidence="3" key="1">
    <citation type="journal article" date="2020" name="Cell">
        <title>Large-Scale Comparative Analyses of Tick Genomes Elucidate Their Genetic Diversity and Vector Capacities.</title>
        <authorList>
            <consortium name="Tick Genome and Microbiome Consortium (TIGMIC)"/>
            <person name="Jia N."/>
            <person name="Wang J."/>
            <person name="Shi W."/>
            <person name="Du L."/>
            <person name="Sun Y."/>
            <person name="Zhan W."/>
            <person name="Jiang J.F."/>
            <person name="Wang Q."/>
            <person name="Zhang B."/>
            <person name="Ji P."/>
            <person name="Bell-Sakyi L."/>
            <person name="Cui X.M."/>
            <person name="Yuan T.T."/>
            <person name="Jiang B.G."/>
            <person name="Yang W.F."/>
            <person name="Lam T.T."/>
            <person name="Chang Q.C."/>
            <person name="Ding S.J."/>
            <person name="Wang X.J."/>
            <person name="Zhu J.G."/>
            <person name="Ruan X.D."/>
            <person name="Zhao L."/>
            <person name="Wei J.T."/>
            <person name="Ye R.Z."/>
            <person name="Que T.C."/>
            <person name="Du C.H."/>
            <person name="Zhou Y.H."/>
            <person name="Cheng J.X."/>
            <person name="Dai P.F."/>
            <person name="Guo W.B."/>
            <person name="Han X.H."/>
            <person name="Huang E.J."/>
            <person name="Li L.F."/>
            <person name="Wei W."/>
            <person name="Gao Y.C."/>
            <person name="Liu J.Z."/>
            <person name="Shao H.Z."/>
            <person name="Wang X."/>
            <person name="Wang C.C."/>
            <person name="Yang T.C."/>
            <person name="Huo Q.B."/>
            <person name="Li W."/>
            <person name="Chen H.Y."/>
            <person name="Chen S.E."/>
            <person name="Zhou L.G."/>
            <person name="Ni X.B."/>
            <person name="Tian J.H."/>
            <person name="Sheng Y."/>
            <person name="Liu T."/>
            <person name="Pan Y.S."/>
            <person name="Xia L.Y."/>
            <person name="Li J."/>
            <person name="Zhao F."/>
            <person name="Cao W.C."/>
        </authorList>
    </citation>
    <scope>NUCLEOTIDE SEQUENCE</scope>
    <source>
        <strain evidence="3">Rsan-2018</strain>
    </source>
</reference>
<dbReference type="VEuPathDB" id="VectorBase:RSAN_056934"/>
<evidence type="ECO:0000313" key="4">
    <source>
        <dbReference type="Proteomes" id="UP000821837"/>
    </source>
</evidence>
<proteinExistence type="predicted"/>
<reference evidence="3" key="2">
    <citation type="submission" date="2021-09" db="EMBL/GenBank/DDBJ databases">
        <authorList>
            <person name="Jia N."/>
            <person name="Wang J."/>
            <person name="Shi W."/>
            <person name="Du L."/>
            <person name="Sun Y."/>
            <person name="Zhan W."/>
            <person name="Jiang J."/>
            <person name="Wang Q."/>
            <person name="Zhang B."/>
            <person name="Ji P."/>
            <person name="Sakyi L.B."/>
            <person name="Cui X."/>
            <person name="Yuan T."/>
            <person name="Jiang B."/>
            <person name="Yang W."/>
            <person name="Lam T.T.-Y."/>
            <person name="Chang Q."/>
            <person name="Ding S."/>
            <person name="Wang X."/>
            <person name="Zhu J."/>
            <person name="Ruan X."/>
            <person name="Zhao L."/>
            <person name="Wei J."/>
            <person name="Que T."/>
            <person name="Du C."/>
            <person name="Cheng J."/>
            <person name="Dai P."/>
            <person name="Han X."/>
            <person name="Huang E."/>
            <person name="Gao Y."/>
            <person name="Liu J."/>
            <person name="Shao H."/>
            <person name="Ye R."/>
            <person name="Li L."/>
            <person name="Wei W."/>
            <person name="Wang X."/>
            <person name="Wang C."/>
            <person name="Huo Q."/>
            <person name="Li W."/>
            <person name="Guo W."/>
            <person name="Chen H."/>
            <person name="Chen S."/>
            <person name="Zhou L."/>
            <person name="Zhou L."/>
            <person name="Ni X."/>
            <person name="Tian J."/>
            <person name="Zhou Y."/>
            <person name="Sheng Y."/>
            <person name="Liu T."/>
            <person name="Pan Y."/>
            <person name="Xia L."/>
            <person name="Li J."/>
            <person name="Zhao F."/>
            <person name="Cao W."/>
        </authorList>
    </citation>
    <scope>NUCLEOTIDE SEQUENCE</scope>
    <source>
        <strain evidence="3">Rsan-2018</strain>
        <tissue evidence="3">Larvae</tissue>
    </source>
</reference>
<accession>A0A9D4QEK7</accession>
<keyword evidence="4" id="KW-1185">Reference proteome</keyword>
<dbReference type="Proteomes" id="UP000821837">
    <property type="component" value="Chromosome 10"/>
</dbReference>
<sequence length="758" mass="84560">MASVSKQNAGISILTPEYADLLRSLSAISTPSLNDVTNIFKEFRRSLDARKPKPSSKPSTSLSTSSGASKKRGGKSAARATAVSDGADFDGCASGDGNLGFERSCTWEPDENRCWIVSDLDLWNRILSCNCVELREYKCVTHIFLDMSMTTIERYILWHAIKTGAGGVKRLEIRPCFLNICGLTALIERTVCCQAIATMMNLTFLRLSDIYLTDEMAHTIGVYVEQTTALTILQLIQAVANDTNAGVFLDHLARNRSVKSLRVQEFFVIARQGQALADVVRNHVTLQEIEARGPPDFRPSALLAAAVQSPSLRSLTVHDCLVDAEDIQAMASALTVTRAPIDFTAEMLPPLPTSRLRQLTFMNCVLVRLKLFKCGLGEIYAARAAYRLLYDKRLRELDLEDNDFTTDALSDIIGTLKVNKTLEALVVNMTNQHTEGEVASLFRKINKTDAFSRIMFHWVNPRASDLLQSIHASHTPSVCLNLDEREDAAACLQAIADNRNLDVVCLEFTELPEGTTVQRLTHTLATSKSLRKVSLSSSLPESDVVLLFRALEKNRTISVIEFRSITFQKRTARALGQMVERNRKIIFLTVVVADNDPVVDCTVQVRSICRELKEAILRNRFLMNVAVKIGLSERSHDLVIMDALRSNTVLLNRAVRFVNGSMEKVDALAFDTLQHCESVPLRMLMDFDICRESALEKVAEARQRLVFNYFVLTGVVEAAVVCERSRKAKKKKTTLDMIGRRLQARICSYLSLADVMDF</sequence>
<dbReference type="Gene3D" id="3.80.10.10">
    <property type="entry name" value="Ribonuclease Inhibitor"/>
    <property type="match status" value="3"/>
</dbReference>
<dbReference type="InterPro" id="IPR052201">
    <property type="entry name" value="LRR-containing_regulator"/>
</dbReference>
<keyword evidence="1" id="KW-0677">Repeat</keyword>
<dbReference type="EMBL" id="JABSTV010001246">
    <property type="protein sequence ID" value="KAH7976334.1"/>
    <property type="molecule type" value="Genomic_DNA"/>
</dbReference>
<protein>
    <submittedName>
        <fullName evidence="3">Uncharacterized protein</fullName>
    </submittedName>
</protein>